<evidence type="ECO:0000313" key="3">
    <source>
        <dbReference type="Proteomes" id="UP001595530"/>
    </source>
</evidence>
<protein>
    <submittedName>
        <fullName evidence="2">Nuclear transport factor 2 family protein</fullName>
    </submittedName>
</protein>
<dbReference type="Pfam" id="PF13577">
    <property type="entry name" value="SnoaL_4"/>
    <property type="match status" value="1"/>
</dbReference>
<accession>A0ABV7EUZ0</accession>
<dbReference type="Gene3D" id="3.10.450.50">
    <property type="match status" value="1"/>
</dbReference>
<dbReference type="EMBL" id="JBHRTP010000003">
    <property type="protein sequence ID" value="MFC3106568.1"/>
    <property type="molecule type" value="Genomic_DNA"/>
</dbReference>
<evidence type="ECO:0000259" key="1">
    <source>
        <dbReference type="Pfam" id="PF13577"/>
    </source>
</evidence>
<keyword evidence="3" id="KW-1185">Reference proteome</keyword>
<reference evidence="3" key="1">
    <citation type="journal article" date="2019" name="Int. J. Syst. Evol. Microbiol.">
        <title>The Global Catalogue of Microorganisms (GCM) 10K type strain sequencing project: providing services to taxonomists for standard genome sequencing and annotation.</title>
        <authorList>
            <consortium name="The Broad Institute Genomics Platform"/>
            <consortium name="The Broad Institute Genome Sequencing Center for Infectious Disease"/>
            <person name="Wu L."/>
            <person name="Ma J."/>
        </authorList>
    </citation>
    <scope>NUCLEOTIDE SEQUENCE [LARGE SCALE GENOMIC DNA]</scope>
    <source>
        <strain evidence="3">KCTC 42986</strain>
    </source>
</reference>
<dbReference type="CDD" id="cd00531">
    <property type="entry name" value="NTF2_like"/>
    <property type="match status" value="1"/>
</dbReference>
<feature type="domain" description="SnoaL-like" evidence="1">
    <location>
        <begin position="13"/>
        <end position="138"/>
    </location>
</feature>
<proteinExistence type="predicted"/>
<gene>
    <name evidence="2" type="ORF">ACFOFO_01100</name>
</gene>
<comment type="caution">
    <text evidence="2">The sequence shown here is derived from an EMBL/GenBank/DDBJ whole genome shotgun (WGS) entry which is preliminary data.</text>
</comment>
<name>A0ABV7EUZ0_9BURK</name>
<dbReference type="InterPro" id="IPR037401">
    <property type="entry name" value="SnoaL-like"/>
</dbReference>
<sequence>MTIMLELGARLRILEDLEAIRKLKARYFFCCDQKDPQGVRDCFAPGKVLIDYGRIGVFHDRDQLAEVFERLGCQEHIVEMHHGENPQITIVDDTNARGTWGLYYHLINTRERSITQLGAYYEDEYRKLDNEWKISKTRCVVTSTLVMDLADGMAKILFAGRAAPVAVDDPIAPSVESAEKIH</sequence>
<dbReference type="Proteomes" id="UP001595530">
    <property type="component" value="Unassembled WGS sequence"/>
</dbReference>
<evidence type="ECO:0000313" key="2">
    <source>
        <dbReference type="EMBL" id="MFC3106568.1"/>
    </source>
</evidence>
<dbReference type="RefSeq" id="WP_390325122.1">
    <property type="nucleotide sequence ID" value="NZ_JBHRTP010000003.1"/>
</dbReference>
<dbReference type="InterPro" id="IPR032710">
    <property type="entry name" value="NTF2-like_dom_sf"/>
</dbReference>
<organism evidence="2 3">
    <name type="scientific">Undibacterium arcticum</name>
    <dbReference type="NCBI Taxonomy" id="1762892"/>
    <lineage>
        <taxon>Bacteria</taxon>
        <taxon>Pseudomonadati</taxon>
        <taxon>Pseudomonadota</taxon>
        <taxon>Betaproteobacteria</taxon>
        <taxon>Burkholderiales</taxon>
        <taxon>Oxalobacteraceae</taxon>
        <taxon>Undibacterium</taxon>
    </lineage>
</organism>
<dbReference type="SUPFAM" id="SSF54427">
    <property type="entry name" value="NTF2-like"/>
    <property type="match status" value="1"/>
</dbReference>